<dbReference type="GO" id="GO:0016020">
    <property type="term" value="C:membrane"/>
    <property type="evidence" value="ECO:0007669"/>
    <property type="project" value="UniProtKB-SubCell"/>
</dbReference>
<keyword evidence="5 6" id="KW-0472">Membrane</keyword>
<dbReference type="GO" id="GO:0033013">
    <property type="term" value="P:tetrapyrrole metabolic process"/>
    <property type="evidence" value="ECO:0007669"/>
    <property type="project" value="UniProtKB-ARBA"/>
</dbReference>
<evidence type="ECO:0000256" key="3">
    <source>
        <dbReference type="ARBA" id="ARBA00022692"/>
    </source>
</evidence>
<feature type="transmembrane region" description="Helical" evidence="6">
    <location>
        <begin position="7"/>
        <end position="29"/>
    </location>
</feature>
<dbReference type="FunFam" id="1.20.1260.100:FF:000001">
    <property type="entry name" value="translocator protein 2"/>
    <property type="match status" value="1"/>
</dbReference>
<evidence type="ECO:0000313" key="7">
    <source>
        <dbReference type="EMBL" id="MDV2620335.1"/>
    </source>
</evidence>
<accession>A0AAW8YE15</accession>
<evidence type="ECO:0000256" key="2">
    <source>
        <dbReference type="ARBA" id="ARBA00007524"/>
    </source>
</evidence>
<dbReference type="Proteomes" id="UP001280897">
    <property type="component" value="Unassembled WGS sequence"/>
</dbReference>
<keyword evidence="3 6" id="KW-0812">Transmembrane</keyword>
<organism evidence="7 8">
    <name type="scientific">Pediococcus acidilactici</name>
    <dbReference type="NCBI Taxonomy" id="1254"/>
    <lineage>
        <taxon>Bacteria</taxon>
        <taxon>Bacillati</taxon>
        <taxon>Bacillota</taxon>
        <taxon>Bacilli</taxon>
        <taxon>Lactobacillales</taxon>
        <taxon>Lactobacillaceae</taxon>
        <taxon>Pediococcus</taxon>
        <taxon>Pediococcus acidilactici group</taxon>
    </lineage>
</organism>
<dbReference type="InterPro" id="IPR038330">
    <property type="entry name" value="TspO/MBR-related_sf"/>
</dbReference>
<evidence type="ECO:0000256" key="1">
    <source>
        <dbReference type="ARBA" id="ARBA00004141"/>
    </source>
</evidence>
<reference evidence="7" key="1">
    <citation type="journal article" date="2023" name="PeerJ">
        <title>Selection and evaluation of lactic acid bacteria from chicken feces in Thailand as potential probiotics.</title>
        <authorList>
            <person name="Khurajog B."/>
            <person name="Disastra Y."/>
            <person name="Lawwyne L.D."/>
            <person name="Sirichokchatchawan W."/>
            <person name="Niyomtham W."/>
            <person name="Yindee J."/>
            <person name="Hampson D.J."/>
            <person name="Prapasarakul N."/>
        </authorList>
    </citation>
    <scope>NUCLEOTIDE SEQUENCE</scope>
    <source>
        <strain evidence="7">BF9</strain>
    </source>
</reference>
<feature type="transmembrane region" description="Helical" evidence="6">
    <location>
        <begin position="137"/>
        <end position="156"/>
    </location>
</feature>
<evidence type="ECO:0000256" key="6">
    <source>
        <dbReference type="SAM" id="Phobius"/>
    </source>
</evidence>
<dbReference type="PANTHER" id="PTHR10057">
    <property type="entry name" value="PERIPHERAL-TYPE BENZODIAZEPINE RECEPTOR"/>
    <property type="match status" value="1"/>
</dbReference>
<dbReference type="GeneID" id="57365830"/>
<dbReference type="InterPro" id="IPR004307">
    <property type="entry name" value="TspO_MBR"/>
</dbReference>
<dbReference type="AlphaFoldDB" id="A0AAW8YE15"/>
<protein>
    <submittedName>
        <fullName evidence="7">TspO/MBR family protein</fullName>
    </submittedName>
</protein>
<dbReference type="Gene3D" id="1.20.1260.100">
    <property type="entry name" value="TspO/MBR protein"/>
    <property type="match status" value="1"/>
</dbReference>
<dbReference type="RefSeq" id="WP_008840891.1">
    <property type="nucleotide sequence ID" value="NZ_CP050079.1"/>
</dbReference>
<dbReference type="PANTHER" id="PTHR10057:SF0">
    <property type="entry name" value="TRANSLOCATOR PROTEIN"/>
    <property type="match status" value="1"/>
</dbReference>
<keyword evidence="4 6" id="KW-1133">Transmembrane helix</keyword>
<dbReference type="PIRSF" id="PIRSF005859">
    <property type="entry name" value="PBR"/>
    <property type="match status" value="1"/>
</dbReference>
<name>A0AAW8YE15_PEDAC</name>
<evidence type="ECO:0000313" key="8">
    <source>
        <dbReference type="Proteomes" id="UP001280897"/>
    </source>
</evidence>
<dbReference type="EMBL" id="JAWJAV010000001">
    <property type="protein sequence ID" value="MDV2620335.1"/>
    <property type="molecule type" value="Genomic_DNA"/>
</dbReference>
<comment type="subcellular location">
    <subcellularLocation>
        <location evidence="1">Membrane</location>
        <topology evidence="1">Multi-pass membrane protein</topology>
    </subcellularLocation>
</comment>
<gene>
    <name evidence="7" type="ORF">R0G89_01105</name>
</gene>
<evidence type="ECO:0000256" key="5">
    <source>
        <dbReference type="ARBA" id="ARBA00023136"/>
    </source>
</evidence>
<proteinExistence type="inferred from homology"/>
<feature type="transmembrane region" description="Helical" evidence="6">
    <location>
        <begin position="81"/>
        <end position="99"/>
    </location>
</feature>
<feature type="transmembrane region" description="Helical" evidence="6">
    <location>
        <begin position="105"/>
        <end position="125"/>
    </location>
</feature>
<comment type="similarity">
    <text evidence="2">Belongs to the TspO/BZRP family.</text>
</comment>
<feature type="transmembrane region" description="Helical" evidence="6">
    <location>
        <begin position="49"/>
        <end position="69"/>
    </location>
</feature>
<comment type="caution">
    <text evidence="7">The sequence shown here is derived from an EMBL/GenBank/DDBJ whole genome shotgun (WGS) entry which is preliminary data.</text>
</comment>
<evidence type="ECO:0000256" key="4">
    <source>
        <dbReference type="ARBA" id="ARBA00022989"/>
    </source>
</evidence>
<reference evidence="7" key="2">
    <citation type="submission" date="2023-10" db="EMBL/GenBank/DDBJ databases">
        <authorList>
            <person name="Khurajog B."/>
        </authorList>
    </citation>
    <scope>NUCLEOTIDE SEQUENCE</scope>
    <source>
        <strain evidence="7">BF9</strain>
    </source>
</reference>
<dbReference type="CDD" id="cd15904">
    <property type="entry name" value="TSPO_MBR"/>
    <property type="match status" value="1"/>
</dbReference>
<sequence length="157" mass="17686">MTKRSPNWILLIASIIVVELVGSLSGILSGDIKAIYNNLTLPPLAPPDFIFGIVWPILYLMIGIVGYLILRDRTNARQNNLILFVSQLVLNFVWSIVFFGASNRWISFLIIIVLDALVIWCVKSFWQTSKLAASLMVPYLIWILFATYLTLGTAILN</sequence>
<dbReference type="Pfam" id="PF03073">
    <property type="entry name" value="TspO_MBR"/>
    <property type="match status" value="1"/>
</dbReference>